<reference evidence="1" key="2">
    <citation type="journal article" date="2022" name="Microb. Genom.">
        <title>A chromosome-scale genome assembly of the tomato pathogen Cladosporium fulvum reveals a compartmentalized genome architecture and the presence of a dispensable chromosome.</title>
        <authorList>
            <person name="Zaccaron A.Z."/>
            <person name="Chen L.H."/>
            <person name="Samaras A."/>
            <person name="Stergiopoulos I."/>
        </authorList>
    </citation>
    <scope>NUCLEOTIDE SEQUENCE</scope>
    <source>
        <strain evidence="1">Race5_Kim</strain>
    </source>
</reference>
<dbReference type="RefSeq" id="XP_047759839.1">
    <property type="nucleotide sequence ID" value="XM_047907080.1"/>
</dbReference>
<proteinExistence type="predicted"/>
<gene>
    <name evidence="1" type="ORF">CLAFUR5_07932</name>
</gene>
<dbReference type="KEGG" id="ffu:CLAFUR5_07932"/>
<keyword evidence="2" id="KW-1185">Reference proteome</keyword>
<name>A0A9Q8LF01_PASFU</name>
<sequence>MREQLRSLLDILDSVTVVRMSYWSKLDELDDPLDAHREAVTEVYKAHLDSVDQLKKLKVESCVKMEEPEGYRRTWKWVGKENNDIIDEDDEW</sequence>
<organism evidence="1 2">
    <name type="scientific">Passalora fulva</name>
    <name type="common">Tomato leaf mold</name>
    <name type="synonym">Cladosporium fulvum</name>
    <dbReference type="NCBI Taxonomy" id="5499"/>
    <lineage>
        <taxon>Eukaryota</taxon>
        <taxon>Fungi</taxon>
        <taxon>Dikarya</taxon>
        <taxon>Ascomycota</taxon>
        <taxon>Pezizomycotina</taxon>
        <taxon>Dothideomycetes</taxon>
        <taxon>Dothideomycetidae</taxon>
        <taxon>Mycosphaerellales</taxon>
        <taxon>Mycosphaerellaceae</taxon>
        <taxon>Fulvia</taxon>
    </lineage>
</organism>
<dbReference type="EMBL" id="CP090165">
    <property type="protein sequence ID" value="UJO15473.1"/>
    <property type="molecule type" value="Genomic_DNA"/>
</dbReference>
<accession>A0A9Q8LF01</accession>
<dbReference type="GeneID" id="71987810"/>
<protein>
    <submittedName>
        <fullName evidence="1">Uncharacterized protein</fullName>
    </submittedName>
</protein>
<evidence type="ECO:0000313" key="1">
    <source>
        <dbReference type="EMBL" id="UJO15473.1"/>
    </source>
</evidence>
<evidence type="ECO:0000313" key="2">
    <source>
        <dbReference type="Proteomes" id="UP000756132"/>
    </source>
</evidence>
<dbReference type="Proteomes" id="UP000756132">
    <property type="component" value="Chromosome 3"/>
</dbReference>
<dbReference type="AlphaFoldDB" id="A0A9Q8LF01"/>
<reference evidence="1" key="1">
    <citation type="submission" date="2021-12" db="EMBL/GenBank/DDBJ databases">
        <authorList>
            <person name="Zaccaron A."/>
            <person name="Stergiopoulos I."/>
        </authorList>
    </citation>
    <scope>NUCLEOTIDE SEQUENCE</scope>
    <source>
        <strain evidence="1">Race5_Kim</strain>
    </source>
</reference>